<dbReference type="NCBIfam" id="TIGR01167">
    <property type="entry name" value="LPXTG_anchor"/>
    <property type="match status" value="1"/>
</dbReference>
<sequence>MNFRNRALAYAGAGAAGLFAAGAFAAPALAADEADVLVKPLSSKIAVGAELKIFRFDIKNAGPGVATDTTITFDISGLDPNKIDLLAEDIEGENVKVAEATEDEIVLEIGDGASGETLPFGLPIILKDGVDKGSAGSFKVSVKSTATDPDETNNSATIPVEVVDSGFDLASIAYDVRDLDGNPIKPGGTGSLYWEIANQGDQAVKGLTLSLTLPEKATFAEDYDGCVTSADRRVLTCEDPESVLEPGYVIDAGDGLPVTVSEDASGPVTLTGGLLKVTGGSAVTPPEVAALDAKASQSFGSFEIAPVDEEPPADVDPGDNDAEFAVFVGAADGGGGGGDGELPLTGVQAGLIGGVGLAALAGGGVLFLMARRRKVVLVAGDDEVPTA</sequence>
<dbReference type="Proteomes" id="UP000482960">
    <property type="component" value="Unassembled WGS sequence"/>
</dbReference>
<evidence type="ECO:0000313" key="4">
    <source>
        <dbReference type="Proteomes" id="UP000482960"/>
    </source>
</evidence>
<organism evidence="3 4">
    <name type="scientific">Phytohabitans rumicis</name>
    <dbReference type="NCBI Taxonomy" id="1076125"/>
    <lineage>
        <taxon>Bacteria</taxon>
        <taxon>Bacillati</taxon>
        <taxon>Actinomycetota</taxon>
        <taxon>Actinomycetes</taxon>
        <taxon>Micromonosporales</taxon>
        <taxon>Micromonosporaceae</taxon>
    </lineage>
</organism>
<gene>
    <name evidence="3" type="ORF">Prum_037860</name>
</gene>
<reference evidence="3 4" key="1">
    <citation type="submission" date="2020-03" db="EMBL/GenBank/DDBJ databases">
        <title>Whole genome shotgun sequence of Phytohabitans rumicis NBRC 108638.</title>
        <authorList>
            <person name="Komaki H."/>
            <person name="Tamura T."/>
        </authorList>
    </citation>
    <scope>NUCLEOTIDE SEQUENCE [LARGE SCALE GENOMIC DNA]</scope>
    <source>
        <strain evidence="3 4">NBRC 108638</strain>
    </source>
</reference>
<keyword evidence="1" id="KW-1133">Transmembrane helix</keyword>
<accession>A0A6V8L1Y0</accession>
<name>A0A6V8L1Y0_9ACTN</name>
<dbReference type="AlphaFoldDB" id="A0A6V8L1Y0"/>
<feature type="chain" id="PRO_5039588365" description="LPXTG cell wall anchor domain-containing protein" evidence="2">
    <location>
        <begin position="26"/>
        <end position="387"/>
    </location>
</feature>
<evidence type="ECO:0008006" key="5">
    <source>
        <dbReference type="Google" id="ProtNLM"/>
    </source>
</evidence>
<evidence type="ECO:0000256" key="1">
    <source>
        <dbReference type="SAM" id="Phobius"/>
    </source>
</evidence>
<comment type="caution">
    <text evidence="3">The sequence shown here is derived from an EMBL/GenBank/DDBJ whole genome shotgun (WGS) entry which is preliminary data.</text>
</comment>
<dbReference type="EMBL" id="BLPG01000001">
    <property type="protein sequence ID" value="GFJ90144.1"/>
    <property type="molecule type" value="Genomic_DNA"/>
</dbReference>
<proteinExistence type="predicted"/>
<feature type="transmembrane region" description="Helical" evidence="1">
    <location>
        <begin position="349"/>
        <end position="370"/>
    </location>
</feature>
<evidence type="ECO:0000313" key="3">
    <source>
        <dbReference type="EMBL" id="GFJ90144.1"/>
    </source>
</evidence>
<protein>
    <recommendedName>
        <fullName evidence="5">LPXTG cell wall anchor domain-containing protein</fullName>
    </recommendedName>
</protein>
<dbReference type="GO" id="GO:0005975">
    <property type="term" value="P:carbohydrate metabolic process"/>
    <property type="evidence" value="ECO:0007669"/>
    <property type="project" value="UniProtKB-ARBA"/>
</dbReference>
<dbReference type="PROSITE" id="PS51318">
    <property type="entry name" value="TAT"/>
    <property type="match status" value="1"/>
</dbReference>
<dbReference type="RefSeq" id="WP_173077556.1">
    <property type="nucleotide sequence ID" value="NZ_BAABJB010000009.1"/>
</dbReference>
<keyword evidence="4" id="KW-1185">Reference proteome</keyword>
<evidence type="ECO:0000256" key="2">
    <source>
        <dbReference type="SAM" id="SignalP"/>
    </source>
</evidence>
<keyword evidence="1" id="KW-0812">Transmembrane</keyword>
<dbReference type="Gene3D" id="2.60.40.10">
    <property type="entry name" value="Immunoglobulins"/>
    <property type="match status" value="1"/>
</dbReference>
<reference evidence="3 4" key="2">
    <citation type="submission" date="2020-03" db="EMBL/GenBank/DDBJ databases">
        <authorList>
            <person name="Ichikawa N."/>
            <person name="Kimura A."/>
            <person name="Kitahashi Y."/>
            <person name="Uohara A."/>
        </authorList>
    </citation>
    <scope>NUCLEOTIDE SEQUENCE [LARGE SCALE GENOMIC DNA]</scope>
    <source>
        <strain evidence="3 4">NBRC 108638</strain>
    </source>
</reference>
<feature type="signal peptide" evidence="2">
    <location>
        <begin position="1"/>
        <end position="25"/>
    </location>
</feature>
<dbReference type="InterPro" id="IPR006311">
    <property type="entry name" value="TAT_signal"/>
</dbReference>
<keyword evidence="2" id="KW-0732">Signal</keyword>
<dbReference type="InterPro" id="IPR013783">
    <property type="entry name" value="Ig-like_fold"/>
</dbReference>
<keyword evidence="1" id="KW-0472">Membrane</keyword>